<comment type="caution">
    <text evidence="1">The sequence shown here is derived from an EMBL/GenBank/DDBJ whole genome shotgun (WGS) entry which is preliminary data.</text>
</comment>
<evidence type="ECO:0000313" key="2">
    <source>
        <dbReference type="Proteomes" id="UP000649604"/>
    </source>
</evidence>
<protein>
    <submittedName>
        <fullName evidence="1">Uncharacterized protein</fullName>
    </submittedName>
</protein>
<dbReference type="Proteomes" id="UP000649604">
    <property type="component" value="Unassembled WGS sequence"/>
</dbReference>
<reference evidence="1" key="1">
    <citation type="submission" date="2019-11" db="EMBL/GenBank/DDBJ databases">
        <title>Microbial mats filling the niche in hypersaline microbial mats.</title>
        <authorList>
            <person name="Wong H.L."/>
            <person name="Macleod F.I."/>
            <person name="White R.A. III"/>
            <person name="Burns B.P."/>
        </authorList>
    </citation>
    <scope>NUCLEOTIDE SEQUENCE</scope>
    <source>
        <strain evidence="1">Rbin_158</strain>
    </source>
</reference>
<name>A0A9D5JWI5_9BACT</name>
<dbReference type="AlphaFoldDB" id="A0A9D5JWI5"/>
<gene>
    <name evidence="1" type="ORF">GF339_12630</name>
</gene>
<sequence>MTHFEQFTATLMQLFLDLQVGISLPLRRMLAILTACLLEGTPAHLTSLWSLPKFPHTL</sequence>
<dbReference type="EMBL" id="WJJP01000413">
    <property type="protein sequence ID" value="MBD3325428.1"/>
    <property type="molecule type" value="Genomic_DNA"/>
</dbReference>
<organism evidence="1 2">
    <name type="scientific">candidate division KSB3 bacterium</name>
    <dbReference type="NCBI Taxonomy" id="2044937"/>
    <lineage>
        <taxon>Bacteria</taxon>
        <taxon>candidate division KSB3</taxon>
    </lineage>
</organism>
<accession>A0A9D5JWI5</accession>
<proteinExistence type="predicted"/>
<evidence type="ECO:0000313" key="1">
    <source>
        <dbReference type="EMBL" id="MBD3325428.1"/>
    </source>
</evidence>